<dbReference type="AlphaFoldDB" id="A0A8T0DL07"/>
<keyword evidence="3" id="KW-0479">Metal-binding</keyword>
<gene>
    <name evidence="12" type="ORF">P879_04776</name>
</gene>
<dbReference type="GO" id="GO:0005096">
    <property type="term" value="F:GTPase activator activity"/>
    <property type="evidence" value="ECO:0007669"/>
    <property type="project" value="UniProtKB-KW"/>
</dbReference>
<evidence type="ECO:0000256" key="3">
    <source>
        <dbReference type="ARBA" id="ARBA00022723"/>
    </source>
</evidence>
<dbReference type="PANTHER" id="PTHR45819">
    <property type="entry name" value="CENTAURIN-GAMMA-1A"/>
    <property type="match status" value="1"/>
</dbReference>
<evidence type="ECO:0000256" key="5">
    <source>
        <dbReference type="ARBA" id="ARBA00022833"/>
    </source>
</evidence>
<dbReference type="PROSITE" id="PS50115">
    <property type="entry name" value="ARFGAP"/>
    <property type="match status" value="1"/>
</dbReference>
<feature type="region of interest" description="Disordered" evidence="9">
    <location>
        <begin position="274"/>
        <end position="296"/>
    </location>
</feature>
<keyword evidence="13" id="KW-1185">Reference proteome</keyword>
<evidence type="ECO:0000313" key="12">
    <source>
        <dbReference type="EMBL" id="KAF8567982.1"/>
    </source>
</evidence>
<evidence type="ECO:0000256" key="1">
    <source>
        <dbReference type="ARBA" id="ARBA00005430"/>
    </source>
</evidence>
<organism evidence="12 13">
    <name type="scientific">Paragonimus westermani</name>
    <dbReference type="NCBI Taxonomy" id="34504"/>
    <lineage>
        <taxon>Eukaryota</taxon>
        <taxon>Metazoa</taxon>
        <taxon>Spiralia</taxon>
        <taxon>Lophotrochozoa</taxon>
        <taxon>Platyhelminthes</taxon>
        <taxon>Trematoda</taxon>
        <taxon>Digenea</taxon>
        <taxon>Plagiorchiida</taxon>
        <taxon>Troglotremata</taxon>
        <taxon>Troglotrematidae</taxon>
        <taxon>Paragonimus</taxon>
    </lineage>
</organism>
<name>A0A8T0DL07_9TREM</name>
<keyword evidence="2" id="KW-0343">GTPase activation</keyword>
<proteinExistence type="inferred from homology"/>
<evidence type="ECO:0000256" key="8">
    <source>
        <dbReference type="PROSITE-ProRule" id="PRU00288"/>
    </source>
</evidence>
<dbReference type="InterPro" id="IPR001806">
    <property type="entry name" value="Small_GTPase"/>
</dbReference>
<feature type="domain" description="Arf-GAP" evidence="11">
    <location>
        <begin position="888"/>
        <end position="1020"/>
    </location>
</feature>
<dbReference type="Gene3D" id="1.25.40.20">
    <property type="entry name" value="Ankyrin repeat-containing domain"/>
    <property type="match status" value="1"/>
</dbReference>
<feature type="compositionally biased region" description="Polar residues" evidence="9">
    <location>
        <begin position="1184"/>
        <end position="1198"/>
    </location>
</feature>
<dbReference type="FunFam" id="1.10.220.150:FF:000009">
    <property type="entry name" value="stromal membrane-associated protein 1 isoform X1"/>
    <property type="match status" value="1"/>
</dbReference>
<evidence type="ECO:0000259" key="11">
    <source>
        <dbReference type="PROSITE" id="PS50115"/>
    </source>
</evidence>
<evidence type="ECO:0000256" key="4">
    <source>
        <dbReference type="ARBA" id="ARBA00022771"/>
    </source>
</evidence>
<dbReference type="Pfam" id="PF01412">
    <property type="entry name" value="ArfGap"/>
    <property type="match status" value="1"/>
</dbReference>
<dbReference type="OrthoDB" id="73919at2759"/>
<dbReference type="SUPFAM" id="SSF50729">
    <property type="entry name" value="PH domain-like"/>
    <property type="match status" value="1"/>
</dbReference>
<keyword evidence="4 8" id="KW-0863">Zinc-finger</keyword>
<reference evidence="12 13" key="1">
    <citation type="submission" date="2019-07" db="EMBL/GenBank/DDBJ databases">
        <title>Annotation for the trematode Paragonimus westermani.</title>
        <authorList>
            <person name="Choi Y.-J."/>
        </authorList>
    </citation>
    <scope>NUCLEOTIDE SEQUENCE [LARGE SCALE GENOMIC DNA]</scope>
    <source>
        <strain evidence="12">180907_Pwestermani</strain>
    </source>
</reference>
<evidence type="ECO:0000259" key="10">
    <source>
        <dbReference type="PROSITE" id="PS50003"/>
    </source>
</evidence>
<feature type="domain" description="PH" evidence="10">
    <location>
        <begin position="579"/>
        <end position="822"/>
    </location>
</feature>
<dbReference type="GO" id="GO:0003924">
    <property type="term" value="F:GTPase activity"/>
    <property type="evidence" value="ECO:0007669"/>
    <property type="project" value="InterPro"/>
</dbReference>
<comment type="caution">
    <text evidence="12">The sequence shown here is derived from an EMBL/GenBank/DDBJ whole genome shotgun (WGS) entry which is preliminary data.</text>
</comment>
<keyword evidence="6 7" id="KW-0040">ANK repeat</keyword>
<dbReference type="Gene3D" id="2.30.29.30">
    <property type="entry name" value="Pleckstrin-homology domain (PH domain)/Phosphotyrosine-binding domain (PTB)"/>
    <property type="match status" value="2"/>
</dbReference>
<dbReference type="PROSITE" id="PS50003">
    <property type="entry name" value="PH_DOMAIN"/>
    <property type="match status" value="1"/>
</dbReference>
<dbReference type="PROSITE" id="PS50297">
    <property type="entry name" value="ANK_REP_REGION"/>
    <property type="match status" value="1"/>
</dbReference>
<dbReference type="SUPFAM" id="SSF52540">
    <property type="entry name" value="P-loop containing nucleoside triphosphate hydrolases"/>
    <property type="match status" value="1"/>
</dbReference>
<evidence type="ECO:0000256" key="2">
    <source>
        <dbReference type="ARBA" id="ARBA00022468"/>
    </source>
</evidence>
<dbReference type="EMBL" id="JTDF01003216">
    <property type="protein sequence ID" value="KAF8567982.1"/>
    <property type="molecule type" value="Genomic_DNA"/>
</dbReference>
<keyword evidence="5" id="KW-0862">Zinc</keyword>
<evidence type="ECO:0000256" key="9">
    <source>
        <dbReference type="SAM" id="MobiDB-lite"/>
    </source>
</evidence>
<dbReference type="GO" id="GO:0005525">
    <property type="term" value="F:GTP binding"/>
    <property type="evidence" value="ECO:0007669"/>
    <property type="project" value="InterPro"/>
</dbReference>
<dbReference type="PANTHER" id="PTHR45819:SF5">
    <property type="entry name" value="CENTAURIN-GAMMA-1A"/>
    <property type="match status" value="1"/>
</dbReference>
<dbReference type="SUPFAM" id="SSF48403">
    <property type="entry name" value="Ankyrin repeat"/>
    <property type="match status" value="1"/>
</dbReference>
<dbReference type="InterPro" id="IPR001164">
    <property type="entry name" value="ArfGAP_dom"/>
</dbReference>
<dbReference type="SMART" id="SM00173">
    <property type="entry name" value="RAS"/>
    <property type="match status" value="1"/>
</dbReference>
<evidence type="ECO:0000256" key="7">
    <source>
        <dbReference type="PROSITE-ProRule" id="PRU00023"/>
    </source>
</evidence>
<dbReference type="Pfam" id="PF00023">
    <property type="entry name" value="Ank"/>
    <property type="match status" value="1"/>
</dbReference>
<dbReference type="InterPro" id="IPR036770">
    <property type="entry name" value="Ankyrin_rpt-contain_sf"/>
</dbReference>
<comment type="similarity">
    <text evidence="1">Belongs to the centaurin gamma-like family.</text>
</comment>
<dbReference type="InterPro" id="IPR027417">
    <property type="entry name" value="P-loop_NTPase"/>
</dbReference>
<dbReference type="Gene3D" id="3.40.50.300">
    <property type="entry name" value="P-loop containing nucleotide triphosphate hydrolases"/>
    <property type="match status" value="1"/>
</dbReference>
<dbReference type="Pfam" id="PF00071">
    <property type="entry name" value="Ras"/>
    <property type="match status" value="1"/>
</dbReference>
<feature type="repeat" description="ANK" evidence="7">
    <location>
        <begin position="1070"/>
        <end position="1102"/>
    </location>
</feature>
<dbReference type="InterPro" id="IPR051282">
    <property type="entry name" value="Arf-GAP_GTPase_ANK_PH"/>
</dbReference>
<dbReference type="InterPro" id="IPR038508">
    <property type="entry name" value="ArfGAP_dom_sf"/>
</dbReference>
<sequence length="1198" mass="130551">MNLHSFQIKQEINRFECVHPCIYAAYDILDQIKDEGQSNKLRNYLIAVEDAFVNSQEWTLCRSVSEVRLCFIGSQSSGKSALVHYFLTGIFVKDESPEGGRFKKLCFIQSHPCLLLIRDEAGPPDVQLANWIDALVLVVSLADVESVRIAHNYLALLRGLVDLSTVPMALVATQDSVINGTPAPEIEPHIRQLITAMDSCPYYETCAVYGLNVQPVFEDILSRVLARRWNQKLPNPYTEPQPSSVSDNHSFHSPSIADTCSSTTVQMDTREAHTQLSTAPAVPAPSTLPSMTSKFPDAKTRTANLTNSAPNFIGPPGPVVPVSRNPWPFHQYPMNGLVPVSPMTRTCHPAVSNRPPALQLLQPFRYANPTVGPTPLHPFGPQICHYPASAPAYPNDLAYRPNFHSIPSWTEQTLQPIVVTQYRQLQPNPLSSSSLVAVPMAYRPELCASNNVRAASSLSSELDLSGAHRVRSTKAAVSHPMCASEDPTLQTQPGSLVASVLNAPRRPDVDQGPTLSQAPADEAADQGRRDRPRPQSTGSLTGGPLASLASATLCAAGLHAPSPSAKQQQRDNLGGGRLIPIKQGCLYKLNTQRLSKEIKRKKKYVVLTEDARLSYHPSKQDYIDGQHCKWIDLTISTVKLPGLPYRMSGGGTQLGTTSSSDTAPGSSSQAVADMCSSFILLSSPPTSQGTTTSTPVAQDGLIGVTSQLGSLSLMESSLSFHPASTDHLDDECIHNFSNEAQVDVAGKKPPTPVQGNRHGGRALKEAMKRHYKRAKAAVTDHSTDTETYEFILVTADNTQWHFEATSAADRDDWIHHIDRVIHNRLRSGAVVMRDDSGCDPDSLTCSAAQKTPSDRLDNRVGQRRPLSFTTTATGDFTDGAGEDVCGQEEVLQRLTALPGNSCCADCGASNPEWASLNLVVLVCIECSGVHRELGTHISRIRSATLDTWTREHLAVMASFGNTLANSVWEGAAPSQANQFVVGRARQRVKAQPTSNREVRSAWIQTKYVRRLFLPPLPVATRPIQQDLADALFRKDARGVLLCLAVCGCFARPQTINSERCLVNQPYSIYDLWTPLHLAAALGDLASLQLLLWHGVEVNYTDQFGLTAWSYAQVCRQDTCGRLLQLHGCHTVSAVNVPVEWLRRIQNPNDWSRSGCCLLREISPHSKTDPESDSQSYTSSCDSSPGQGCSSGSANPKSG</sequence>
<dbReference type="SMART" id="SM00233">
    <property type="entry name" value="PH"/>
    <property type="match status" value="1"/>
</dbReference>
<dbReference type="SMART" id="SM00105">
    <property type="entry name" value="ArfGap"/>
    <property type="match status" value="1"/>
</dbReference>
<evidence type="ECO:0000313" key="13">
    <source>
        <dbReference type="Proteomes" id="UP000699462"/>
    </source>
</evidence>
<accession>A0A8T0DL07</accession>
<dbReference type="GO" id="GO:0008270">
    <property type="term" value="F:zinc ion binding"/>
    <property type="evidence" value="ECO:0007669"/>
    <property type="project" value="UniProtKB-KW"/>
</dbReference>
<evidence type="ECO:0000256" key="6">
    <source>
        <dbReference type="ARBA" id="ARBA00023043"/>
    </source>
</evidence>
<dbReference type="Proteomes" id="UP000699462">
    <property type="component" value="Unassembled WGS sequence"/>
</dbReference>
<dbReference type="InterPro" id="IPR002110">
    <property type="entry name" value="Ankyrin_rpt"/>
</dbReference>
<evidence type="ECO:0008006" key="14">
    <source>
        <dbReference type="Google" id="ProtNLM"/>
    </source>
</evidence>
<dbReference type="SUPFAM" id="SSF57863">
    <property type="entry name" value="ArfGap/RecO-like zinc finger"/>
    <property type="match status" value="1"/>
</dbReference>
<protein>
    <recommendedName>
        <fullName evidence="14">Arf-GAP with GTPase, ANK repeat and PH domain-containing protein 1/3</fullName>
    </recommendedName>
</protein>
<dbReference type="InterPro" id="IPR011993">
    <property type="entry name" value="PH-like_dom_sf"/>
</dbReference>
<feature type="region of interest" description="Disordered" evidence="9">
    <location>
        <begin position="504"/>
        <end position="543"/>
    </location>
</feature>
<dbReference type="Gene3D" id="1.10.220.150">
    <property type="entry name" value="Arf GTPase activating protein"/>
    <property type="match status" value="1"/>
</dbReference>
<dbReference type="InterPro" id="IPR001849">
    <property type="entry name" value="PH_domain"/>
</dbReference>
<feature type="compositionally biased region" description="Low complexity" evidence="9">
    <location>
        <begin position="1172"/>
        <end position="1183"/>
    </location>
</feature>
<dbReference type="InterPro" id="IPR037278">
    <property type="entry name" value="ARFGAP/RecO"/>
</dbReference>
<feature type="region of interest" description="Disordered" evidence="9">
    <location>
        <begin position="1162"/>
        <end position="1198"/>
    </location>
</feature>
<dbReference type="PRINTS" id="PR00405">
    <property type="entry name" value="REVINTRACTNG"/>
</dbReference>
<dbReference type="PROSITE" id="PS50088">
    <property type="entry name" value="ANK_REPEAT"/>
    <property type="match status" value="1"/>
</dbReference>